<sequence length="124" mass="13632">MSDALTALSAQTSRASLGRMVNQSTILLMVSIGSLILLLALLILFHQNATATKGYQLRNLERERSQLLLEEEILNMQVAESQALHRLSSDPVVQAMVAVKRPLYIEEDTTVASVQDPNGIDITK</sequence>
<keyword evidence="1" id="KW-0812">Transmembrane</keyword>
<accession>A0A0S1SRS6</accession>
<feature type="transmembrane region" description="Helical" evidence="1">
    <location>
        <begin position="25"/>
        <end position="45"/>
    </location>
</feature>
<accession>A0A0S1SKC0</accession>
<gene>
    <name evidence="2" type="ORF">PeribacterD1_0518</name>
</gene>
<dbReference type="STRING" id="1735162.PeribacterB2_0517"/>
<proteinExistence type="predicted"/>
<keyword evidence="1" id="KW-0472">Membrane</keyword>
<name>A0A0S1SJ33_9BACT</name>
<reference evidence="2 3" key="2">
    <citation type="journal article" date="2016" name="PeerJ">
        <title>Analysis of five complete genome sequences for members of the class Peribacteria in the recently recognized Peregrinibacteria bacterial phylum.</title>
        <authorList>
            <person name="Anantharaman K."/>
            <person name="Brown C.T."/>
            <person name="Burstein D."/>
            <person name="Castelle C.J."/>
            <person name="Probst A.J."/>
            <person name="Thomas B.C."/>
            <person name="Williams K.H."/>
            <person name="Banfield J.F."/>
        </authorList>
    </citation>
    <scope>NUCLEOTIDE SEQUENCE [LARGE SCALE GENOMIC DNA]</scope>
    <source>
        <strain evidence="2">RIFOXYD1_FULL_PER-ii_59_16</strain>
    </source>
</reference>
<evidence type="ECO:0000313" key="3">
    <source>
        <dbReference type="Proteomes" id="UP000069135"/>
    </source>
</evidence>
<accession>A0A0S1SP90</accession>
<dbReference type="EMBL" id="CP013065">
    <property type="protein sequence ID" value="ALM13206.1"/>
    <property type="molecule type" value="Genomic_DNA"/>
</dbReference>
<dbReference type="KEGG" id="prf:PeribacterA2_0518"/>
<dbReference type="AlphaFoldDB" id="A0A0S1SJ33"/>
<reference evidence="3" key="1">
    <citation type="submission" date="2015-10" db="EMBL/GenBank/DDBJ databases">
        <title>Analysis of five complete genome sequences for members of the class Peribacteria in the recently recognized Peregrinibacteria bacterial phylum.</title>
        <authorList>
            <person name="Anantharaman K."/>
            <person name="Brown C.T."/>
            <person name="Burstein D."/>
            <person name="Castelle C.J."/>
            <person name="Probst A.J."/>
            <person name="Thomas B.C."/>
            <person name="Williams K.H."/>
            <person name="Banfield J.F."/>
        </authorList>
    </citation>
    <scope>NUCLEOTIDE SEQUENCE [LARGE SCALE GENOMIC DNA]</scope>
</reference>
<accession>A0A0S1SJ33</accession>
<evidence type="ECO:0008006" key="4">
    <source>
        <dbReference type="Google" id="ProtNLM"/>
    </source>
</evidence>
<dbReference type="Proteomes" id="UP000069135">
    <property type="component" value="Chromosome"/>
</dbReference>
<protein>
    <recommendedName>
        <fullName evidence="4">Cell division protein FtsL</fullName>
    </recommendedName>
</protein>
<accession>A0A0S1SPD2</accession>
<keyword evidence="1" id="KW-1133">Transmembrane helix</keyword>
<evidence type="ECO:0000313" key="2">
    <source>
        <dbReference type="EMBL" id="ALM13206.1"/>
    </source>
</evidence>
<evidence type="ECO:0000256" key="1">
    <source>
        <dbReference type="SAM" id="Phobius"/>
    </source>
</evidence>
<organism evidence="2 3">
    <name type="scientific">Candidatus Peribacter riflensis</name>
    <dbReference type="NCBI Taxonomy" id="1735162"/>
    <lineage>
        <taxon>Bacteria</taxon>
        <taxon>Candidatus Peregrinibacteriota</taxon>
        <taxon>Candidatus Peribacteria</taxon>
        <taxon>Candidatus Peribacterales</taxon>
        <taxon>Candidatus Peribacteraceae</taxon>
        <taxon>Candidatus Peribacter</taxon>
    </lineage>
</organism>